<dbReference type="Proteomes" id="UP000623467">
    <property type="component" value="Unassembled WGS sequence"/>
</dbReference>
<evidence type="ECO:0000313" key="2">
    <source>
        <dbReference type="EMBL" id="KAF7334368.1"/>
    </source>
</evidence>
<feature type="compositionally biased region" description="Polar residues" evidence="1">
    <location>
        <begin position="73"/>
        <end position="89"/>
    </location>
</feature>
<dbReference type="AlphaFoldDB" id="A0A8H6X4L3"/>
<dbReference type="EMBL" id="JACAZH010000047">
    <property type="protein sequence ID" value="KAF7334368.1"/>
    <property type="molecule type" value="Genomic_DNA"/>
</dbReference>
<protein>
    <submittedName>
        <fullName evidence="2">Uncharacterized protein</fullName>
    </submittedName>
</protein>
<feature type="region of interest" description="Disordered" evidence="1">
    <location>
        <begin position="1"/>
        <end position="49"/>
    </location>
</feature>
<organism evidence="2 3">
    <name type="scientific">Mycena sanguinolenta</name>
    <dbReference type="NCBI Taxonomy" id="230812"/>
    <lineage>
        <taxon>Eukaryota</taxon>
        <taxon>Fungi</taxon>
        <taxon>Dikarya</taxon>
        <taxon>Basidiomycota</taxon>
        <taxon>Agaricomycotina</taxon>
        <taxon>Agaricomycetes</taxon>
        <taxon>Agaricomycetidae</taxon>
        <taxon>Agaricales</taxon>
        <taxon>Marasmiineae</taxon>
        <taxon>Mycenaceae</taxon>
        <taxon>Mycena</taxon>
    </lineage>
</organism>
<evidence type="ECO:0000256" key="1">
    <source>
        <dbReference type="SAM" id="MobiDB-lite"/>
    </source>
</evidence>
<feature type="compositionally biased region" description="Basic residues" evidence="1">
    <location>
        <begin position="40"/>
        <end position="49"/>
    </location>
</feature>
<proteinExistence type="predicted"/>
<name>A0A8H6X4L3_9AGAR</name>
<comment type="caution">
    <text evidence="2">The sequence shown here is derived from an EMBL/GenBank/DDBJ whole genome shotgun (WGS) entry which is preliminary data.</text>
</comment>
<gene>
    <name evidence="2" type="ORF">MSAN_02376300</name>
</gene>
<keyword evidence="3" id="KW-1185">Reference proteome</keyword>
<feature type="compositionally biased region" description="Polar residues" evidence="1">
    <location>
        <begin position="1"/>
        <end position="12"/>
    </location>
</feature>
<sequence length="193" mass="20471">MTTSQPTPTPTLCTHFGPRGERTRHRSARYNPTGGDGVAPKRRSPRLRHARRCATPTQLTDVTLADIARASSAVSARNLTPSARQTSSAVPPYSAQRTAPRRSCSGGGAEFEGFPGSTSSYLPSATAHPLSTGGIFAPILQLVSTARRVTLDAVNLQLQDADALAQLGPTRTKSRATDRLAYTRPVHRLVGGS</sequence>
<reference evidence="2" key="1">
    <citation type="submission" date="2020-05" db="EMBL/GenBank/DDBJ databases">
        <title>Mycena genomes resolve the evolution of fungal bioluminescence.</title>
        <authorList>
            <person name="Tsai I.J."/>
        </authorList>
    </citation>
    <scope>NUCLEOTIDE SEQUENCE</scope>
    <source>
        <strain evidence="2">160909Yilan</strain>
    </source>
</reference>
<feature type="region of interest" description="Disordered" evidence="1">
    <location>
        <begin position="73"/>
        <end position="110"/>
    </location>
</feature>
<accession>A0A8H6X4L3</accession>
<evidence type="ECO:0000313" key="3">
    <source>
        <dbReference type="Proteomes" id="UP000623467"/>
    </source>
</evidence>